<organism evidence="2 3">
    <name type="scientific">Araneus ventricosus</name>
    <name type="common">Orbweaver spider</name>
    <name type="synonym">Epeira ventricosa</name>
    <dbReference type="NCBI Taxonomy" id="182803"/>
    <lineage>
        <taxon>Eukaryota</taxon>
        <taxon>Metazoa</taxon>
        <taxon>Ecdysozoa</taxon>
        <taxon>Arthropoda</taxon>
        <taxon>Chelicerata</taxon>
        <taxon>Arachnida</taxon>
        <taxon>Araneae</taxon>
        <taxon>Araneomorphae</taxon>
        <taxon>Entelegynae</taxon>
        <taxon>Araneoidea</taxon>
        <taxon>Araneidae</taxon>
        <taxon>Araneus</taxon>
    </lineage>
</organism>
<reference evidence="2 3" key="1">
    <citation type="journal article" date="2019" name="Sci. Rep.">
        <title>Orb-weaving spider Araneus ventricosus genome elucidates the spidroin gene catalogue.</title>
        <authorList>
            <person name="Kono N."/>
            <person name="Nakamura H."/>
            <person name="Ohtoshi R."/>
            <person name="Moran D.A.P."/>
            <person name="Shinohara A."/>
            <person name="Yoshida Y."/>
            <person name="Fujiwara M."/>
            <person name="Mori M."/>
            <person name="Tomita M."/>
            <person name="Arakawa K."/>
        </authorList>
    </citation>
    <scope>NUCLEOTIDE SEQUENCE [LARGE SCALE GENOMIC DNA]</scope>
</reference>
<evidence type="ECO:0000313" key="3">
    <source>
        <dbReference type="Proteomes" id="UP000499080"/>
    </source>
</evidence>
<comment type="caution">
    <text evidence="2">The sequence shown here is derived from an EMBL/GenBank/DDBJ whole genome shotgun (WGS) entry which is preliminary data.</text>
</comment>
<name>A0A4Y2S514_ARAVE</name>
<evidence type="ECO:0000313" key="2">
    <source>
        <dbReference type="EMBL" id="GBN82696.1"/>
    </source>
</evidence>
<dbReference type="AlphaFoldDB" id="A0A4Y2S514"/>
<evidence type="ECO:0000256" key="1">
    <source>
        <dbReference type="SAM" id="MobiDB-lite"/>
    </source>
</evidence>
<keyword evidence="3" id="KW-1185">Reference proteome</keyword>
<protein>
    <submittedName>
        <fullName evidence="2">Uncharacterized protein</fullName>
    </submittedName>
</protein>
<accession>A0A4Y2S514</accession>
<dbReference type="Proteomes" id="UP000499080">
    <property type="component" value="Unassembled WGS sequence"/>
</dbReference>
<sequence length="123" mass="13960">MPSSSSFSLRKSTPSNDETVGQSSVHKLTTTSPTHFEHCCIFLSTQSGTFWGCVGLIELKYPELTKYPYHNQPIKHNTVHYINSKGPPVSAKPRRLDTDSLKIAKVEFQRMIQLNHMRPSKNE</sequence>
<proteinExistence type="predicted"/>
<feature type="region of interest" description="Disordered" evidence="1">
    <location>
        <begin position="1"/>
        <end position="28"/>
    </location>
</feature>
<dbReference type="EMBL" id="BGPR01019708">
    <property type="protein sequence ID" value="GBN82696.1"/>
    <property type="molecule type" value="Genomic_DNA"/>
</dbReference>
<gene>
    <name evidence="2" type="ORF">AVEN_137956_1</name>
</gene>
<dbReference type="OrthoDB" id="6424029at2759"/>